<evidence type="ECO:0000256" key="1">
    <source>
        <dbReference type="SAM" id="Phobius"/>
    </source>
</evidence>
<evidence type="ECO:0000313" key="2">
    <source>
        <dbReference type="EMBL" id="KEQ22648.1"/>
    </source>
</evidence>
<sequence length="412" mass="47424">MSHAEVLQNHPVRDKIRECNQVISEISKMDGITADQELQMNRIHTVLNVLNTIIEKTDPFLLATNTIDNISNNVQNITSYLVDFKNSCNNAQIINALSYVDSLCNSLGMIYFPLKENEIDSIRDSAISFRQSLAQHLRHTSKEAEETWELIKTNREEIDSLAGSISSEQQRLTNILSSIQREYDNIEATRKKRFENFLEELNDSQQNEFNKLMVKFKEQSDQIENDREVHRLNAEEILHDLGSYSEKAKQILGTLSIDSHAAGYKREADRAWRTKIVFYTITGLLFVLLMISAYWNSLHSTAQFTWQSFASKWTVTIAIGAAVTYFARQAARQEQIERENRNMQLQIATIDPYIEIFEEDERKEIKKQLVDRIFTGVRPESSKDSEKNLGISPIDLPKLIDSVGNVIKINNK</sequence>
<dbReference type="AlphaFoldDB" id="A0A081NW25"/>
<evidence type="ECO:0000313" key="3">
    <source>
        <dbReference type="Proteomes" id="UP000028123"/>
    </source>
</evidence>
<dbReference type="EMBL" id="JNVM01000033">
    <property type="protein sequence ID" value="KEQ22648.1"/>
    <property type="molecule type" value="Genomic_DNA"/>
</dbReference>
<organism evidence="2 3">
    <name type="scientific">Paenibacillus tyrfis</name>
    <dbReference type="NCBI Taxonomy" id="1501230"/>
    <lineage>
        <taxon>Bacteria</taxon>
        <taxon>Bacillati</taxon>
        <taxon>Bacillota</taxon>
        <taxon>Bacilli</taxon>
        <taxon>Bacillales</taxon>
        <taxon>Paenibacillaceae</taxon>
        <taxon>Paenibacillus</taxon>
    </lineage>
</organism>
<comment type="caution">
    <text evidence="2">The sequence shown here is derived from an EMBL/GenBank/DDBJ whole genome shotgun (WGS) entry which is preliminary data.</text>
</comment>
<dbReference type="OrthoDB" id="2414209at2"/>
<dbReference type="eggNOG" id="ENOG5033HR7">
    <property type="taxonomic scope" value="Bacteria"/>
</dbReference>
<accession>A0A081NW25</accession>
<keyword evidence="1" id="KW-1133">Transmembrane helix</keyword>
<feature type="transmembrane region" description="Helical" evidence="1">
    <location>
        <begin position="309"/>
        <end position="327"/>
    </location>
</feature>
<reference evidence="2 3" key="1">
    <citation type="submission" date="2014-06" db="EMBL/GenBank/DDBJ databases">
        <title>Draft genome sequence of Paenibacillus sp. MSt1.</title>
        <authorList>
            <person name="Aw Y.K."/>
            <person name="Ong K.S."/>
            <person name="Gan H.M."/>
            <person name="Lee S.M."/>
        </authorList>
    </citation>
    <scope>NUCLEOTIDE SEQUENCE [LARGE SCALE GENOMIC DNA]</scope>
    <source>
        <strain evidence="2 3">MSt1</strain>
    </source>
</reference>
<dbReference type="RefSeq" id="WP_036690751.1">
    <property type="nucleotide sequence ID" value="NZ_JNVM01000033.1"/>
</dbReference>
<proteinExistence type="predicted"/>
<feature type="transmembrane region" description="Helical" evidence="1">
    <location>
        <begin position="276"/>
        <end position="297"/>
    </location>
</feature>
<keyword evidence="1" id="KW-0472">Membrane</keyword>
<dbReference type="Proteomes" id="UP000028123">
    <property type="component" value="Unassembled WGS sequence"/>
</dbReference>
<name>A0A081NW25_9BACL</name>
<gene>
    <name evidence="2" type="ORF">ET33_22355</name>
</gene>
<keyword evidence="3" id="KW-1185">Reference proteome</keyword>
<keyword evidence="1" id="KW-0812">Transmembrane</keyword>
<protein>
    <submittedName>
        <fullName evidence="2">Uncharacterized protein</fullName>
    </submittedName>
</protein>